<name>A0A7Y9EHF9_9ACTN</name>
<dbReference type="EMBL" id="JACCBA010000001">
    <property type="protein sequence ID" value="NYD47611.1"/>
    <property type="molecule type" value="Genomic_DNA"/>
</dbReference>
<keyword evidence="1" id="KW-0472">Membrane</keyword>
<sequence length="189" mass="19937">MPLTRSMPATENVTASESLSGVPRWAVWCAWTTVLCTVPSGVWRMALGFGADVGFTGKLGEMYTGVDIMVYVLTLTVVSQAAAFLTLGLIRPWGQTVPRRIPFLGGRRIPPLAGIIPAALGGTAVTGLCLALVLPSGGPLANPEFPQGTAGLIMDVCYAPLLLWGPLVLVLTAHYARRRSAAPDLRHTA</sequence>
<protein>
    <submittedName>
        <fullName evidence="2">Uncharacterized protein</fullName>
    </submittedName>
</protein>
<evidence type="ECO:0000313" key="2">
    <source>
        <dbReference type="EMBL" id="NYD47611.1"/>
    </source>
</evidence>
<reference evidence="2 3" key="1">
    <citation type="submission" date="2020-07" db="EMBL/GenBank/DDBJ databases">
        <title>Sequencing the genomes of 1000 actinobacteria strains.</title>
        <authorList>
            <person name="Klenk H.-P."/>
        </authorList>
    </citation>
    <scope>NUCLEOTIDE SEQUENCE [LARGE SCALE GENOMIC DNA]</scope>
    <source>
        <strain evidence="2 3">DSM 40398</strain>
    </source>
</reference>
<dbReference type="RefSeq" id="WP_179844661.1">
    <property type="nucleotide sequence ID" value="NZ_JACCBA010000001.1"/>
</dbReference>
<feature type="transmembrane region" description="Helical" evidence="1">
    <location>
        <begin position="68"/>
        <end position="90"/>
    </location>
</feature>
<gene>
    <name evidence="2" type="ORF">BJY14_003594</name>
</gene>
<accession>A0A7Y9EHF9</accession>
<feature type="transmembrane region" description="Helical" evidence="1">
    <location>
        <begin position="111"/>
        <end position="133"/>
    </location>
</feature>
<keyword evidence="1" id="KW-1133">Transmembrane helix</keyword>
<keyword evidence="3" id="KW-1185">Reference proteome</keyword>
<evidence type="ECO:0000256" key="1">
    <source>
        <dbReference type="SAM" id="Phobius"/>
    </source>
</evidence>
<dbReference type="AlphaFoldDB" id="A0A7Y9EHF9"/>
<organism evidence="2 3">
    <name type="scientific">Actinomadura luteofluorescens</name>
    <dbReference type="NCBI Taxonomy" id="46163"/>
    <lineage>
        <taxon>Bacteria</taxon>
        <taxon>Bacillati</taxon>
        <taxon>Actinomycetota</taxon>
        <taxon>Actinomycetes</taxon>
        <taxon>Streptosporangiales</taxon>
        <taxon>Thermomonosporaceae</taxon>
        <taxon>Actinomadura</taxon>
    </lineage>
</organism>
<comment type="caution">
    <text evidence="2">The sequence shown here is derived from an EMBL/GenBank/DDBJ whole genome shotgun (WGS) entry which is preliminary data.</text>
</comment>
<proteinExistence type="predicted"/>
<keyword evidence="1" id="KW-0812">Transmembrane</keyword>
<evidence type="ECO:0000313" key="3">
    <source>
        <dbReference type="Proteomes" id="UP000529783"/>
    </source>
</evidence>
<dbReference type="Proteomes" id="UP000529783">
    <property type="component" value="Unassembled WGS sequence"/>
</dbReference>
<feature type="transmembrane region" description="Helical" evidence="1">
    <location>
        <begin position="153"/>
        <end position="176"/>
    </location>
</feature>